<evidence type="ECO:0000313" key="3">
    <source>
        <dbReference type="Proteomes" id="UP000001064"/>
    </source>
</evidence>
<feature type="compositionally biased region" description="Basic residues" evidence="1">
    <location>
        <begin position="26"/>
        <end position="36"/>
    </location>
</feature>
<evidence type="ECO:0000313" key="2">
    <source>
        <dbReference type="EMBL" id="EGC39487.1"/>
    </source>
</evidence>
<dbReference type="AlphaFoldDB" id="F0Z940"/>
<dbReference type="RefSeq" id="XP_003283934.1">
    <property type="nucleotide sequence ID" value="XM_003283886.1"/>
</dbReference>
<dbReference type="KEGG" id="dpp:DICPUDRAFT_91212"/>
<dbReference type="eggNOG" id="ENOG502RIIV">
    <property type="taxonomic scope" value="Eukaryota"/>
</dbReference>
<gene>
    <name evidence="2" type="ORF">DICPUDRAFT_91212</name>
</gene>
<dbReference type="VEuPathDB" id="AmoebaDB:DICPUDRAFT_91212"/>
<sequence>MLSPQHQSSDFTPLPAIKVGGEHGMRVPKSKGHKSSPHTSPIMTNLATAMDTTYKIENTDPKTSPVYPPKDKAKECSPTIQENHKNQQRPLNQPR</sequence>
<proteinExistence type="predicted"/>
<feature type="region of interest" description="Disordered" evidence="1">
    <location>
        <begin position="1"/>
        <end position="42"/>
    </location>
</feature>
<feature type="region of interest" description="Disordered" evidence="1">
    <location>
        <begin position="57"/>
        <end position="95"/>
    </location>
</feature>
<dbReference type="FunCoup" id="F0Z940">
    <property type="interactions" value="140"/>
</dbReference>
<dbReference type="Proteomes" id="UP000001064">
    <property type="component" value="Unassembled WGS sequence"/>
</dbReference>
<feature type="compositionally biased region" description="Polar residues" evidence="1">
    <location>
        <begin position="1"/>
        <end position="11"/>
    </location>
</feature>
<dbReference type="InParanoid" id="F0Z940"/>
<name>F0Z940_DICPU</name>
<dbReference type="EMBL" id="GL870956">
    <property type="protein sequence ID" value="EGC39487.1"/>
    <property type="molecule type" value="Genomic_DNA"/>
</dbReference>
<dbReference type="GeneID" id="10509839"/>
<evidence type="ECO:0000256" key="1">
    <source>
        <dbReference type="SAM" id="MobiDB-lite"/>
    </source>
</evidence>
<protein>
    <submittedName>
        <fullName evidence="2">Uncharacterized protein</fullName>
    </submittedName>
</protein>
<organism evidence="2 3">
    <name type="scientific">Dictyostelium purpureum</name>
    <name type="common">Slime mold</name>
    <dbReference type="NCBI Taxonomy" id="5786"/>
    <lineage>
        <taxon>Eukaryota</taxon>
        <taxon>Amoebozoa</taxon>
        <taxon>Evosea</taxon>
        <taxon>Eumycetozoa</taxon>
        <taxon>Dictyostelia</taxon>
        <taxon>Dictyosteliales</taxon>
        <taxon>Dictyosteliaceae</taxon>
        <taxon>Dictyostelium</taxon>
    </lineage>
</organism>
<reference evidence="3" key="1">
    <citation type="journal article" date="2011" name="Genome Biol.">
        <title>Comparative genomics of the social amoebae Dictyostelium discoideum and Dictyostelium purpureum.</title>
        <authorList>
            <consortium name="US DOE Joint Genome Institute (JGI-PGF)"/>
            <person name="Sucgang R."/>
            <person name="Kuo A."/>
            <person name="Tian X."/>
            <person name="Salerno W."/>
            <person name="Parikh A."/>
            <person name="Feasley C.L."/>
            <person name="Dalin E."/>
            <person name="Tu H."/>
            <person name="Huang E."/>
            <person name="Barry K."/>
            <person name="Lindquist E."/>
            <person name="Shapiro H."/>
            <person name="Bruce D."/>
            <person name="Schmutz J."/>
            <person name="Salamov A."/>
            <person name="Fey P."/>
            <person name="Gaudet P."/>
            <person name="Anjard C."/>
            <person name="Babu M.M."/>
            <person name="Basu S."/>
            <person name="Bushmanova Y."/>
            <person name="van der Wel H."/>
            <person name="Katoh-Kurasawa M."/>
            <person name="Dinh C."/>
            <person name="Coutinho P.M."/>
            <person name="Saito T."/>
            <person name="Elias M."/>
            <person name="Schaap P."/>
            <person name="Kay R.R."/>
            <person name="Henrissat B."/>
            <person name="Eichinger L."/>
            <person name="Rivero F."/>
            <person name="Putnam N.H."/>
            <person name="West C.M."/>
            <person name="Loomis W.F."/>
            <person name="Chisholm R.L."/>
            <person name="Shaulsky G."/>
            <person name="Strassmann J.E."/>
            <person name="Queller D.C."/>
            <person name="Kuspa A."/>
            <person name="Grigoriev I.V."/>
        </authorList>
    </citation>
    <scope>NUCLEOTIDE SEQUENCE [LARGE SCALE GENOMIC DNA]</scope>
    <source>
        <strain evidence="3">QSDP1</strain>
    </source>
</reference>
<keyword evidence="3" id="KW-1185">Reference proteome</keyword>
<dbReference type="OMA" id="TIQENHK"/>
<dbReference type="OrthoDB" id="10483884at2759"/>
<accession>F0Z940</accession>